<dbReference type="Proteomes" id="UP000789405">
    <property type="component" value="Unassembled WGS sequence"/>
</dbReference>
<gene>
    <name evidence="1" type="ORF">DERYTH_LOCUS27708</name>
</gene>
<keyword evidence="2" id="KW-1185">Reference proteome</keyword>
<organism evidence="1 2">
    <name type="scientific">Dentiscutata erythropus</name>
    <dbReference type="NCBI Taxonomy" id="1348616"/>
    <lineage>
        <taxon>Eukaryota</taxon>
        <taxon>Fungi</taxon>
        <taxon>Fungi incertae sedis</taxon>
        <taxon>Mucoromycota</taxon>
        <taxon>Glomeromycotina</taxon>
        <taxon>Glomeromycetes</taxon>
        <taxon>Diversisporales</taxon>
        <taxon>Gigasporaceae</taxon>
        <taxon>Dentiscutata</taxon>
    </lineage>
</organism>
<reference evidence="1" key="1">
    <citation type="submission" date="2021-06" db="EMBL/GenBank/DDBJ databases">
        <authorList>
            <person name="Kallberg Y."/>
            <person name="Tangrot J."/>
            <person name="Rosling A."/>
        </authorList>
    </citation>
    <scope>NUCLEOTIDE SEQUENCE</scope>
    <source>
        <strain evidence="1">MA453B</strain>
    </source>
</reference>
<evidence type="ECO:0000313" key="2">
    <source>
        <dbReference type="Proteomes" id="UP000789405"/>
    </source>
</evidence>
<feature type="non-terminal residue" evidence="1">
    <location>
        <position position="50"/>
    </location>
</feature>
<name>A0A9N9PGL3_9GLOM</name>
<accession>A0A9N9PGL3</accession>
<proteinExistence type="predicted"/>
<evidence type="ECO:0000313" key="1">
    <source>
        <dbReference type="EMBL" id="CAG8824483.1"/>
    </source>
</evidence>
<dbReference type="EMBL" id="CAJVPY010064910">
    <property type="protein sequence ID" value="CAG8824483.1"/>
    <property type="molecule type" value="Genomic_DNA"/>
</dbReference>
<dbReference type="OrthoDB" id="431497at2759"/>
<protein>
    <submittedName>
        <fullName evidence="1">14379_t:CDS:1</fullName>
    </submittedName>
</protein>
<comment type="caution">
    <text evidence="1">The sequence shown here is derived from an EMBL/GenBank/DDBJ whole genome shotgun (WGS) entry which is preliminary data.</text>
</comment>
<sequence length="50" mass="5858">PCGEVSFVLWWPRSLSLTGKLVLFQVVYDREWHAFEMFFFALLGIMGVSF</sequence>
<dbReference type="AlphaFoldDB" id="A0A9N9PGL3"/>